<organism evidence="3 4">
    <name type="scientific">Rhabdobacter roseus</name>
    <dbReference type="NCBI Taxonomy" id="1655419"/>
    <lineage>
        <taxon>Bacteria</taxon>
        <taxon>Pseudomonadati</taxon>
        <taxon>Bacteroidota</taxon>
        <taxon>Cytophagia</taxon>
        <taxon>Cytophagales</taxon>
        <taxon>Cytophagaceae</taxon>
        <taxon>Rhabdobacter</taxon>
    </lineage>
</organism>
<evidence type="ECO:0000256" key="1">
    <source>
        <dbReference type="SAM" id="SignalP"/>
    </source>
</evidence>
<name>A0A840TGJ0_9BACT</name>
<gene>
    <name evidence="3" type="ORF">HNQ92_000186</name>
</gene>
<dbReference type="Gene3D" id="2.60.40.3140">
    <property type="match status" value="1"/>
</dbReference>
<feature type="chain" id="PRO_5032495051" description="DUF3857 domain-containing protein" evidence="1">
    <location>
        <begin position="20"/>
        <end position="655"/>
    </location>
</feature>
<protein>
    <recommendedName>
        <fullName evidence="2">DUF3857 domain-containing protein</fullName>
    </recommendedName>
</protein>
<reference evidence="3 4" key="1">
    <citation type="submission" date="2020-08" db="EMBL/GenBank/DDBJ databases">
        <title>Genomic Encyclopedia of Type Strains, Phase IV (KMG-IV): sequencing the most valuable type-strain genomes for metagenomic binning, comparative biology and taxonomic classification.</title>
        <authorList>
            <person name="Goeker M."/>
        </authorList>
    </citation>
    <scope>NUCLEOTIDE SEQUENCE [LARGE SCALE GENOMIC DNA]</scope>
    <source>
        <strain evidence="3 4">DSM 105074</strain>
    </source>
</reference>
<dbReference type="RefSeq" id="WP_184169546.1">
    <property type="nucleotide sequence ID" value="NZ_JACHGF010000001.1"/>
</dbReference>
<dbReference type="InterPro" id="IPR024618">
    <property type="entry name" value="DUF3857"/>
</dbReference>
<accession>A0A840TGJ0</accession>
<dbReference type="Gene3D" id="3.10.620.30">
    <property type="match status" value="1"/>
</dbReference>
<evidence type="ECO:0000259" key="2">
    <source>
        <dbReference type="Pfam" id="PF12969"/>
    </source>
</evidence>
<dbReference type="InterPro" id="IPR038765">
    <property type="entry name" value="Papain-like_cys_pep_sf"/>
</dbReference>
<dbReference type="AlphaFoldDB" id="A0A840TGJ0"/>
<feature type="domain" description="DUF3857" evidence="2">
    <location>
        <begin position="69"/>
        <end position="196"/>
    </location>
</feature>
<feature type="signal peptide" evidence="1">
    <location>
        <begin position="1"/>
        <end position="19"/>
    </location>
</feature>
<evidence type="ECO:0000313" key="3">
    <source>
        <dbReference type="EMBL" id="MBB5282065.1"/>
    </source>
</evidence>
<comment type="caution">
    <text evidence="3">The sequence shown here is derived from an EMBL/GenBank/DDBJ whole genome shotgun (WGS) entry which is preliminary data.</text>
</comment>
<keyword evidence="1" id="KW-0732">Signal</keyword>
<dbReference type="SUPFAM" id="SSF54001">
    <property type="entry name" value="Cysteine proteinases"/>
    <property type="match status" value="1"/>
</dbReference>
<dbReference type="Gene3D" id="2.60.120.1130">
    <property type="match status" value="1"/>
</dbReference>
<dbReference type="Proteomes" id="UP000557307">
    <property type="component" value="Unassembled WGS sequence"/>
</dbReference>
<evidence type="ECO:0000313" key="4">
    <source>
        <dbReference type="Proteomes" id="UP000557307"/>
    </source>
</evidence>
<dbReference type="Pfam" id="PF12969">
    <property type="entry name" value="DUF3857"/>
    <property type="match status" value="1"/>
</dbReference>
<proteinExistence type="predicted"/>
<dbReference type="EMBL" id="JACHGF010000001">
    <property type="protein sequence ID" value="MBB5282065.1"/>
    <property type="molecule type" value="Genomic_DNA"/>
</dbReference>
<keyword evidence="4" id="KW-1185">Reference proteome</keyword>
<sequence>MRRMLLCWSLCVLSLAVRAQDKPVKFGVINSTDLEMKAYPADSSAEALLLYDYGETEFVIVSNEICIRFTYHGRIKIFKKSAYEKATVSIRYHTGSHRYAESVTNVKGFTYNLENGVIKKESLNKDMIFNERSSDTHSTQRFTLPNVKEGSVVEYSYQVLTPLSYYHNPKTWTFQGSMPVAWSEYRITIPNSLYYRMIMSGYLPLHISENKPINIDLAHFGTQGMAYRFVVKDAPAFQNEPYITTPGDYVSKVDFELARINIPGTVTKNYSISWNDLNSTLLSSELLGGQISRTSFMKDIAKKIQAQAADTTAQLEAAVKYIQQQVKWNGYTSIYSKNLKKILETREGDSGDINLLLIALLREMGYDANPLVLSTRQNGRLDTTYAMLKQFNNVVAHLDLERKDVLLDATDEFLKLGMVPTYCLNQAGWLVHRTKARFVPIRPTESDREFEKAELIIGEDGELKGTFTKSYGGYSGWSAKKTLKTEGPDKFLEAIQKENPSWSITKHDFKNYNELNQSMDATYELSMTDYVTQAGNMLYLRPMLSEGYAQNPLKADTRAYPVDYGHPIEEVFVATYQVPAGYAVVEHPKTAVVTLPDNAGRFMYVVNVADNKVTVTSRVVIRKTIHFAEEYSALKMFYDQIIAKHNEQIVLKKGN</sequence>